<evidence type="ECO:0000256" key="11">
    <source>
        <dbReference type="RuleBase" id="RU363063"/>
    </source>
</evidence>
<feature type="transmembrane region" description="Helical" evidence="11">
    <location>
        <begin position="9"/>
        <end position="26"/>
    </location>
</feature>
<dbReference type="EC" id="2.4.1.-" evidence="11"/>
<reference evidence="12" key="1">
    <citation type="journal article" date="2023" name="bioRxiv">
        <title>Scaffold-level genome assemblies of two parasitoid biocontrol wasps reveal the parthenogenesis mechanism and an associated novel virus.</title>
        <authorList>
            <person name="Inwood S."/>
            <person name="Skelly J."/>
            <person name="Guhlin J."/>
            <person name="Harrop T."/>
            <person name="Goldson S."/>
            <person name="Dearden P."/>
        </authorList>
    </citation>
    <scope>NUCLEOTIDE SEQUENCE</scope>
    <source>
        <strain evidence="12">Lincoln</strain>
        <tissue evidence="12">Whole body</tissue>
    </source>
</reference>
<proteinExistence type="inferred from homology"/>
<dbReference type="GO" id="GO:0000139">
    <property type="term" value="C:Golgi membrane"/>
    <property type="evidence" value="ECO:0007669"/>
    <property type="project" value="UniProtKB-SubCell"/>
</dbReference>
<keyword evidence="4" id="KW-0808">Transferase</keyword>
<dbReference type="FunFam" id="3.90.550.50:FF:000001">
    <property type="entry name" value="Hexosyltransferase"/>
    <property type="match status" value="1"/>
</dbReference>
<evidence type="ECO:0000256" key="8">
    <source>
        <dbReference type="ARBA" id="ARBA00023034"/>
    </source>
</evidence>
<keyword evidence="9 11" id="KW-0472">Membrane</keyword>
<dbReference type="AlphaFoldDB" id="A0AA39FF12"/>
<dbReference type="GO" id="GO:0006493">
    <property type="term" value="P:protein O-linked glycosylation"/>
    <property type="evidence" value="ECO:0007669"/>
    <property type="project" value="TreeGrafter"/>
</dbReference>
<comment type="similarity">
    <text evidence="2 11">Belongs to the glycosyltransferase 31 family.</text>
</comment>
<evidence type="ECO:0000256" key="9">
    <source>
        <dbReference type="ARBA" id="ARBA00023136"/>
    </source>
</evidence>
<keyword evidence="7 11" id="KW-1133">Transmembrane helix</keyword>
<evidence type="ECO:0000313" key="13">
    <source>
        <dbReference type="Proteomes" id="UP001168972"/>
    </source>
</evidence>
<dbReference type="Pfam" id="PF01762">
    <property type="entry name" value="Galactosyl_T"/>
    <property type="match status" value="1"/>
</dbReference>
<keyword evidence="8 11" id="KW-0333">Golgi apparatus</keyword>
<dbReference type="InterPro" id="IPR002659">
    <property type="entry name" value="Glyco_trans_31"/>
</dbReference>
<reference evidence="12" key="2">
    <citation type="submission" date="2023-03" db="EMBL/GenBank/DDBJ databases">
        <authorList>
            <person name="Inwood S.N."/>
            <person name="Skelly J.G."/>
            <person name="Guhlin J."/>
            <person name="Harrop T.W.R."/>
            <person name="Goldson S.G."/>
            <person name="Dearden P.K."/>
        </authorList>
    </citation>
    <scope>NUCLEOTIDE SEQUENCE</scope>
    <source>
        <strain evidence="12">Lincoln</strain>
        <tissue evidence="12">Whole body</tissue>
    </source>
</reference>
<evidence type="ECO:0000256" key="2">
    <source>
        <dbReference type="ARBA" id="ARBA00008661"/>
    </source>
</evidence>
<sequence>MFVNIRRRIFPIVLLGFICLTLFTYYCTTVDDYHAFLQSGNTNNTKYIHRSHQYMRILPTAFMLSKNTTNDSMLISNTSISRGNITTDSFSTSLGPQPPSSASTSINMKLINNTTPHMNNTLKPRVMDAPVIAAPVSMKKNNTVSSIYPQGHSVAVPESCPNNGEAIDLVIVIMSAPSHFEARMGIRQTWGHYSHRTDISIVFILGTTNNTKLEAVLKREEKLYADIIRGNFVDSYSNLTLKTISMLEWVNKYCSRAKFLLKTDDDMFINIPRLLSFAMKHKKDVNVIFGRVAKKWKPYRNKQSKYYVPPAQFNGTIFPDFTTGPAYLLSRDVIDRLYNTAINETYMKLEDVFITGIIAAKLGIKRVHAGEFLNKKISYQPCTIQHGISIHMVKYGEQFDIWKKLLDGKSKCK</sequence>
<keyword evidence="13" id="KW-1185">Reference proteome</keyword>
<evidence type="ECO:0000256" key="7">
    <source>
        <dbReference type="ARBA" id="ARBA00022989"/>
    </source>
</evidence>
<evidence type="ECO:0000256" key="4">
    <source>
        <dbReference type="ARBA" id="ARBA00022679"/>
    </source>
</evidence>
<dbReference type="PANTHER" id="PTHR11214:SF379">
    <property type="entry name" value="HEXOSYLTRANSFERASE-RELATED"/>
    <property type="match status" value="1"/>
</dbReference>
<keyword evidence="10" id="KW-0325">Glycoprotein</keyword>
<dbReference type="Proteomes" id="UP001168972">
    <property type="component" value="Unassembled WGS sequence"/>
</dbReference>
<dbReference type="EMBL" id="JAQQBR010001831">
    <property type="protein sequence ID" value="KAK0168375.1"/>
    <property type="molecule type" value="Genomic_DNA"/>
</dbReference>
<name>A0AA39FF12_MICHY</name>
<gene>
    <name evidence="12" type="ORF">PV327_002183</name>
</gene>
<evidence type="ECO:0000313" key="12">
    <source>
        <dbReference type="EMBL" id="KAK0168375.1"/>
    </source>
</evidence>
<organism evidence="12 13">
    <name type="scientific">Microctonus hyperodae</name>
    <name type="common">Parasitoid wasp</name>
    <dbReference type="NCBI Taxonomy" id="165561"/>
    <lineage>
        <taxon>Eukaryota</taxon>
        <taxon>Metazoa</taxon>
        <taxon>Ecdysozoa</taxon>
        <taxon>Arthropoda</taxon>
        <taxon>Hexapoda</taxon>
        <taxon>Insecta</taxon>
        <taxon>Pterygota</taxon>
        <taxon>Neoptera</taxon>
        <taxon>Endopterygota</taxon>
        <taxon>Hymenoptera</taxon>
        <taxon>Apocrita</taxon>
        <taxon>Ichneumonoidea</taxon>
        <taxon>Braconidae</taxon>
        <taxon>Euphorinae</taxon>
        <taxon>Microctonus</taxon>
    </lineage>
</organism>
<protein>
    <recommendedName>
        <fullName evidence="11">Hexosyltransferase</fullName>
        <ecNumber evidence="11">2.4.1.-</ecNumber>
    </recommendedName>
</protein>
<evidence type="ECO:0000256" key="5">
    <source>
        <dbReference type="ARBA" id="ARBA00022692"/>
    </source>
</evidence>
<evidence type="ECO:0000256" key="3">
    <source>
        <dbReference type="ARBA" id="ARBA00022676"/>
    </source>
</evidence>
<accession>A0AA39FF12</accession>
<keyword evidence="6 11" id="KW-0735">Signal-anchor</keyword>
<dbReference type="Gene3D" id="3.90.550.50">
    <property type="match status" value="1"/>
</dbReference>
<evidence type="ECO:0000256" key="6">
    <source>
        <dbReference type="ARBA" id="ARBA00022968"/>
    </source>
</evidence>
<evidence type="ECO:0000256" key="1">
    <source>
        <dbReference type="ARBA" id="ARBA00004323"/>
    </source>
</evidence>
<evidence type="ECO:0000256" key="10">
    <source>
        <dbReference type="ARBA" id="ARBA00023180"/>
    </source>
</evidence>
<dbReference type="GO" id="GO:0016758">
    <property type="term" value="F:hexosyltransferase activity"/>
    <property type="evidence" value="ECO:0007669"/>
    <property type="project" value="InterPro"/>
</dbReference>
<comment type="subcellular location">
    <subcellularLocation>
        <location evidence="1 11">Golgi apparatus membrane</location>
        <topology evidence="1 11">Single-pass type II membrane protein</topology>
    </subcellularLocation>
</comment>
<dbReference type="PANTHER" id="PTHR11214">
    <property type="entry name" value="BETA-1,3-N-ACETYLGLUCOSAMINYLTRANSFERASE"/>
    <property type="match status" value="1"/>
</dbReference>
<comment type="caution">
    <text evidence="12">The sequence shown here is derived from an EMBL/GenBank/DDBJ whole genome shotgun (WGS) entry which is preliminary data.</text>
</comment>
<keyword evidence="3 11" id="KW-0328">Glycosyltransferase</keyword>
<keyword evidence="5 11" id="KW-0812">Transmembrane</keyword>